<comment type="caution">
    <text evidence="8">The sequence shown here is derived from an EMBL/GenBank/DDBJ whole genome shotgun (WGS) entry which is preliminary data.</text>
</comment>
<dbReference type="SUPFAM" id="SSF103473">
    <property type="entry name" value="MFS general substrate transporter"/>
    <property type="match status" value="1"/>
</dbReference>
<evidence type="ECO:0000256" key="4">
    <source>
        <dbReference type="ARBA" id="ARBA00022989"/>
    </source>
</evidence>
<dbReference type="RefSeq" id="WP_188768782.1">
    <property type="nucleotide sequence ID" value="NZ_BMKK01000009.1"/>
</dbReference>
<evidence type="ECO:0000259" key="7">
    <source>
        <dbReference type="PROSITE" id="PS50850"/>
    </source>
</evidence>
<keyword evidence="2" id="KW-0813">Transport</keyword>
<dbReference type="PROSITE" id="PS50850">
    <property type="entry name" value="MFS"/>
    <property type="match status" value="1"/>
</dbReference>
<dbReference type="AlphaFoldDB" id="A0A916Z1N6"/>
<dbReference type="Gene3D" id="1.20.1250.20">
    <property type="entry name" value="MFS general substrate transporter like domains"/>
    <property type="match status" value="2"/>
</dbReference>
<keyword evidence="5 6" id="KW-0472">Membrane</keyword>
<evidence type="ECO:0000313" key="9">
    <source>
        <dbReference type="Proteomes" id="UP000609064"/>
    </source>
</evidence>
<evidence type="ECO:0000313" key="8">
    <source>
        <dbReference type="EMBL" id="GGD71973.1"/>
    </source>
</evidence>
<evidence type="ECO:0000256" key="1">
    <source>
        <dbReference type="ARBA" id="ARBA00004141"/>
    </source>
</evidence>
<dbReference type="InterPro" id="IPR036259">
    <property type="entry name" value="MFS_trans_sf"/>
</dbReference>
<evidence type="ECO:0000256" key="2">
    <source>
        <dbReference type="ARBA" id="ARBA00022448"/>
    </source>
</evidence>
<feature type="transmembrane region" description="Helical" evidence="6">
    <location>
        <begin position="400"/>
        <end position="423"/>
    </location>
</feature>
<reference evidence="8" key="1">
    <citation type="journal article" date="2014" name="Int. J. Syst. Evol. Microbiol.">
        <title>Complete genome sequence of Corynebacterium casei LMG S-19264T (=DSM 44701T), isolated from a smear-ripened cheese.</title>
        <authorList>
            <consortium name="US DOE Joint Genome Institute (JGI-PGF)"/>
            <person name="Walter F."/>
            <person name="Albersmeier A."/>
            <person name="Kalinowski J."/>
            <person name="Ruckert C."/>
        </authorList>
    </citation>
    <scope>NUCLEOTIDE SEQUENCE</scope>
    <source>
        <strain evidence="8">CGMCC 1.15958</strain>
    </source>
</reference>
<dbReference type="GO" id="GO:0016020">
    <property type="term" value="C:membrane"/>
    <property type="evidence" value="ECO:0007669"/>
    <property type="project" value="UniProtKB-SubCell"/>
</dbReference>
<feature type="transmembrane region" description="Helical" evidence="6">
    <location>
        <begin position="366"/>
        <end position="388"/>
    </location>
</feature>
<feature type="transmembrane region" description="Helical" evidence="6">
    <location>
        <begin position="237"/>
        <end position="257"/>
    </location>
</feature>
<dbReference type="GO" id="GO:0022857">
    <property type="term" value="F:transmembrane transporter activity"/>
    <property type="evidence" value="ECO:0007669"/>
    <property type="project" value="InterPro"/>
</dbReference>
<feature type="transmembrane region" description="Helical" evidence="6">
    <location>
        <begin position="9"/>
        <end position="31"/>
    </location>
</feature>
<feature type="transmembrane region" description="Helical" evidence="6">
    <location>
        <begin position="51"/>
        <end position="68"/>
    </location>
</feature>
<evidence type="ECO:0000256" key="6">
    <source>
        <dbReference type="SAM" id="Phobius"/>
    </source>
</evidence>
<feature type="transmembrane region" description="Helical" evidence="6">
    <location>
        <begin position="309"/>
        <end position="326"/>
    </location>
</feature>
<dbReference type="InterPro" id="IPR020846">
    <property type="entry name" value="MFS_dom"/>
</dbReference>
<feature type="transmembrane region" description="Helical" evidence="6">
    <location>
        <begin position="269"/>
        <end position="288"/>
    </location>
</feature>
<dbReference type="InterPro" id="IPR011701">
    <property type="entry name" value="MFS"/>
</dbReference>
<organism evidence="8 9">
    <name type="scientific">Emticicia aquatilis</name>
    <dbReference type="NCBI Taxonomy" id="1537369"/>
    <lineage>
        <taxon>Bacteria</taxon>
        <taxon>Pseudomonadati</taxon>
        <taxon>Bacteroidota</taxon>
        <taxon>Cytophagia</taxon>
        <taxon>Cytophagales</taxon>
        <taxon>Leadbetterellaceae</taxon>
        <taxon>Emticicia</taxon>
    </lineage>
</organism>
<keyword evidence="3 6" id="KW-0812">Transmembrane</keyword>
<dbReference type="Proteomes" id="UP000609064">
    <property type="component" value="Unassembled WGS sequence"/>
</dbReference>
<feature type="transmembrane region" description="Helical" evidence="6">
    <location>
        <begin position="80"/>
        <end position="99"/>
    </location>
</feature>
<keyword evidence="9" id="KW-1185">Reference proteome</keyword>
<evidence type="ECO:0000256" key="3">
    <source>
        <dbReference type="ARBA" id="ARBA00022692"/>
    </source>
</evidence>
<feature type="domain" description="Major facilitator superfamily (MFS) profile" evidence="7">
    <location>
        <begin position="13"/>
        <end position="427"/>
    </location>
</feature>
<dbReference type="CDD" id="cd17328">
    <property type="entry name" value="MFS_spinster_like"/>
    <property type="match status" value="1"/>
</dbReference>
<proteinExistence type="predicted"/>
<accession>A0A916Z1N6</accession>
<dbReference type="InterPro" id="IPR044770">
    <property type="entry name" value="MFS_spinster-like"/>
</dbReference>
<feature type="transmembrane region" description="Helical" evidence="6">
    <location>
        <begin position="105"/>
        <end position="126"/>
    </location>
</feature>
<gene>
    <name evidence="8" type="ORF">GCM10011514_40150</name>
</gene>
<keyword evidence="4 6" id="KW-1133">Transmembrane helix</keyword>
<dbReference type="EMBL" id="BMKK01000009">
    <property type="protein sequence ID" value="GGD71973.1"/>
    <property type="molecule type" value="Genomic_DNA"/>
</dbReference>
<feature type="transmembrane region" description="Helical" evidence="6">
    <location>
        <begin position="332"/>
        <end position="354"/>
    </location>
</feature>
<reference evidence="8" key="2">
    <citation type="submission" date="2020-09" db="EMBL/GenBank/DDBJ databases">
        <authorList>
            <person name="Sun Q."/>
            <person name="Zhou Y."/>
        </authorList>
    </citation>
    <scope>NUCLEOTIDE SEQUENCE</scope>
    <source>
        <strain evidence="8">CGMCC 1.15958</strain>
    </source>
</reference>
<dbReference type="PANTHER" id="PTHR23505">
    <property type="entry name" value="SPINSTER"/>
    <property type="match status" value="1"/>
</dbReference>
<feature type="transmembrane region" description="Helical" evidence="6">
    <location>
        <begin position="180"/>
        <end position="198"/>
    </location>
</feature>
<comment type="subcellular location">
    <subcellularLocation>
        <location evidence="1">Membrane</location>
        <topology evidence="1">Multi-pass membrane protein</topology>
    </subcellularLocation>
</comment>
<sequence>METKPSLRYAWYVVGVLLLAYISSFIDRQIISLLVKPIKASFGISDTQMGVLMGLSFAVLYTLVGIPIGLMADQMNRKRIISWGILVWSIMTVFCGMAGSYSLFFLARVGVGIGEAALSPAAYSIISDYFPKKKLATALSVYNMGIYLGSGLSILIGAALRTMIGKENIVLPFVGEIFSWQMIFFYIGLPGILIVFLVQTIKEPKRVEFDSEKEINETSSFKEIIAYFKANRQTFSYLNFSMAFMAFATYAGIYWVPTMLGRVHGWADTKAGVTFGILVTVFSTLGVISGGKYADYLTKRGVVQAKMLAGFRGMIAASLCTVGLLIEDINIGIYFIAGFCFFSSFPYGSATAAIQEIVPNKMRAIFSAFFLFVVNIIGLGFGPLTVGLLNDAVYNDPNKIHYSIFITQLLGYSLSALCLYLGLKPFVRSVDYLKKYLAVSNQN</sequence>
<protein>
    <submittedName>
        <fullName evidence="8">MFS transporter</fullName>
    </submittedName>
</protein>
<feature type="transmembrane region" description="Helical" evidence="6">
    <location>
        <begin position="138"/>
        <end position="160"/>
    </location>
</feature>
<dbReference type="PANTHER" id="PTHR23505:SF79">
    <property type="entry name" value="PROTEIN SPINSTER"/>
    <property type="match status" value="1"/>
</dbReference>
<dbReference type="Pfam" id="PF07690">
    <property type="entry name" value="MFS_1"/>
    <property type="match status" value="1"/>
</dbReference>
<name>A0A916Z1N6_9BACT</name>
<evidence type="ECO:0000256" key="5">
    <source>
        <dbReference type="ARBA" id="ARBA00023136"/>
    </source>
</evidence>